<dbReference type="GO" id="GO:0016787">
    <property type="term" value="F:hydrolase activity"/>
    <property type="evidence" value="ECO:0007669"/>
    <property type="project" value="UniProtKB-KW"/>
</dbReference>
<dbReference type="STRING" id="1796497.GCE9029_02319"/>
<dbReference type="SUPFAM" id="SSF56317">
    <property type="entry name" value="Carbon-nitrogen hydrolase"/>
    <property type="match status" value="1"/>
</dbReference>
<dbReference type="OrthoDB" id="8893832at2"/>
<keyword evidence="2" id="KW-0378">Hydrolase</keyword>
<organism evidence="2 3">
    <name type="scientific">Grimontia celer</name>
    <dbReference type="NCBI Taxonomy" id="1796497"/>
    <lineage>
        <taxon>Bacteria</taxon>
        <taxon>Pseudomonadati</taxon>
        <taxon>Pseudomonadota</taxon>
        <taxon>Gammaproteobacteria</taxon>
        <taxon>Vibrionales</taxon>
        <taxon>Vibrionaceae</taxon>
        <taxon>Grimontia</taxon>
    </lineage>
</organism>
<evidence type="ECO:0000313" key="2">
    <source>
        <dbReference type="EMBL" id="CZF80976.1"/>
    </source>
</evidence>
<protein>
    <submittedName>
        <fullName evidence="2">Carbon-nitrogen hydrolase</fullName>
    </submittedName>
</protein>
<dbReference type="InterPro" id="IPR003010">
    <property type="entry name" value="C-N_Hydrolase"/>
</dbReference>
<accession>A0A128F3Y0</accession>
<gene>
    <name evidence="2" type="ORF">GCE9029_02319</name>
</gene>
<sequence length="251" mass="27980">MKVGVVQMSMSWTLEENIREISRICARYSYLDLLIFPELSTAGFHREVLNHSNQESTRQAIDFLASSAYQARVNIMVGALTYCDDAIYNSYLLLGHCGTLLSRWHKVGLTPSERRIFSEGSGRSNYSLNGLDIGVVICREIDDIDWFLNEVSPDMPDIIIWPGYMEAAPRSLSGCKRDQAADAKAPKALSDTTNAILIQCNWPHALNFIGDKDMGGSQILKPGDAPLYMPANKVCIGIYDTLEHDLEVVDI</sequence>
<name>A0A128F3Y0_9GAMM</name>
<dbReference type="RefSeq" id="WP_062663407.1">
    <property type="nucleotide sequence ID" value="NZ_FIZX01000002.1"/>
</dbReference>
<feature type="domain" description="CN hydrolase" evidence="1">
    <location>
        <begin position="2"/>
        <end position="141"/>
    </location>
</feature>
<dbReference type="Gene3D" id="3.60.110.10">
    <property type="entry name" value="Carbon-nitrogen hydrolase"/>
    <property type="match status" value="1"/>
</dbReference>
<keyword evidence="3" id="KW-1185">Reference proteome</keyword>
<dbReference type="AlphaFoldDB" id="A0A128F3Y0"/>
<proteinExistence type="predicted"/>
<dbReference type="EMBL" id="FIZX01000002">
    <property type="protein sequence ID" value="CZF80976.1"/>
    <property type="molecule type" value="Genomic_DNA"/>
</dbReference>
<dbReference type="Proteomes" id="UP000071641">
    <property type="component" value="Unassembled WGS sequence"/>
</dbReference>
<evidence type="ECO:0000313" key="3">
    <source>
        <dbReference type="Proteomes" id="UP000071641"/>
    </source>
</evidence>
<dbReference type="Pfam" id="PF00795">
    <property type="entry name" value="CN_hydrolase"/>
    <property type="match status" value="1"/>
</dbReference>
<dbReference type="InterPro" id="IPR036526">
    <property type="entry name" value="C-N_Hydrolase_sf"/>
</dbReference>
<reference evidence="3" key="1">
    <citation type="submission" date="2016-02" db="EMBL/GenBank/DDBJ databases">
        <authorList>
            <person name="Rodrigo-Torres Lidia"/>
            <person name="Arahal R.David."/>
        </authorList>
    </citation>
    <scope>NUCLEOTIDE SEQUENCE [LARGE SCALE GENOMIC DNA]</scope>
    <source>
        <strain evidence="3">CECT 9029</strain>
    </source>
</reference>
<evidence type="ECO:0000259" key="1">
    <source>
        <dbReference type="Pfam" id="PF00795"/>
    </source>
</evidence>